<proteinExistence type="inferred from homology"/>
<comment type="subunit">
    <text evidence="3">The complex is composed of two ATP-binding proteins (UgpC), two transmembrane proteins (UgpA and UgpE) and a solute-binding protein (UgpB).</text>
</comment>
<dbReference type="PANTHER" id="PTHR43649">
    <property type="entry name" value="ARABINOSE-BINDING PROTEIN-RELATED"/>
    <property type="match status" value="1"/>
</dbReference>
<sequence length="428" mass="45772">MHRRSVLLGALASSVAALPFSRAMAQSNTSIRFYNYNLATAGIGAEATLKMLARFGSENRSVTVEGVGVPVSELMGRVQADMVAGMGPDVAQLAFTGLSYARDYLGAVALEDAVPAEELEAHLAGMIPNGARLGKLDGKTYALPYVFSTPVLFYNADIFRAAGLDPDTPPKTWEDVRQAAETIQTATDKTGLLTGIFGTTAGDWLYQGIVRSAGGQLMSDDRKTLTFASAEVIEGLSFLRSVAKSGAMQPVFDTGAIEAMASGSVGMYLQTSAVQNSLLRGSAGKWELRSASMPAFPGHDPMPSNSGSGLVMMTRDPAKQRAAWELMKFLTSDWAYTVITSEIGYLPLRPNAIESEEFLAPWIRENPLILPNLDQLTRLEPTVPYPGPNYAQIMQMVNGAAELAVFGPSDDVAGILTEAQRQAQSLMP</sequence>
<dbReference type="InterPro" id="IPR006059">
    <property type="entry name" value="SBP"/>
</dbReference>
<evidence type="ECO:0000256" key="1">
    <source>
        <dbReference type="ARBA" id="ARBA00004418"/>
    </source>
</evidence>
<feature type="chain" id="PRO_5012506848" description="sn-glycerol-3-phosphate-binding periplasmic protein UgpB" evidence="8">
    <location>
        <begin position="26"/>
        <end position="428"/>
    </location>
</feature>
<organism evidence="9 10">
    <name type="scientific">Ketogulonicigenium robustum</name>
    <dbReference type="NCBI Taxonomy" id="92947"/>
    <lineage>
        <taxon>Bacteria</taxon>
        <taxon>Pseudomonadati</taxon>
        <taxon>Pseudomonadota</taxon>
        <taxon>Alphaproteobacteria</taxon>
        <taxon>Rhodobacterales</taxon>
        <taxon>Roseobacteraceae</taxon>
        <taxon>Ketogulonicigenium</taxon>
    </lineage>
</organism>
<dbReference type="CDD" id="cd14748">
    <property type="entry name" value="PBP2_UgpB"/>
    <property type="match status" value="1"/>
</dbReference>
<protein>
    <recommendedName>
        <fullName evidence="4">sn-glycerol-3-phosphate-binding periplasmic protein UgpB</fullName>
    </recommendedName>
</protein>
<reference evidence="9 10" key="1">
    <citation type="submission" date="2017-02" db="EMBL/GenBank/DDBJ databases">
        <title>Ketogulonicigenium robustum SPU B003 Genome sequencing and assembly.</title>
        <authorList>
            <person name="Li Y."/>
            <person name="Liu L."/>
            <person name="Wang C."/>
            <person name="Zhang M."/>
            <person name="Zhang T."/>
            <person name="Zhang Y."/>
        </authorList>
    </citation>
    <scope>NUCLEOTIDE SEQUENCE [LARGE SCALE GENOMIC DNA]</scope>
    <source>
        <strain evidence="9 10">SPU_B003</strain>
    </source>
</reference>
<name>A0A1W6P0F5_9RHOB</name>
<dbReference type="KEGG" id="kro:BVG79_01547"/>
<dbReference type="RefSeq" id="WP_085786367.1">
    <property type="nucleotide sequence ID" value="NZ_CP019937.1"/>
</dbReference>
<dbReference type="EMBL" id="CP019937">
    <property type="protein sequence ID" value="ARO14893.1"/>
    <property type="molecule type" value="Genomic_DNA"/>
</dbReference>
<evidence type="ECO:0000256" key="8">
    <source>
        <dbReference type="SAM" id="SignalP"/>
    </source>
</evidence>
<dbReference type="AlphaFoldDB" id="A0A1W6P0F5"/>
<keyword evidence="6 8" id="KW-0732">Signal</keyword>
<dbReference type="InterPro" id="IPR050490">
    <property type="entry name" value="Bact_solute-bd_prot1"/>
</dbReference>
<evidence type="ECO:0000313" key="10">
    <source>
        <dbReference type="Proteomes" id="UP000242447"/>
    </source>
</evidence>
<comment type="function">
    <text evidence="7">Part of the ABC transporter complex UgpBAEC involved in sn-glycerol-3-phosphate (G3P) import. Binds G3P.</text>
</comment>
<dbReference type="STRING" id="92947.BVG79_01547"/>
<evidence type="ECO:0000256" key="3">
    <source>
        <dbReference type="ARBA" id="ARBA00011557"/>
    </source>
</evidence>
<evidence type="ECO:0000256" key="7">
    <source>
        <dbReference type="ARBA" id="ARBA00034473"/>
    </source>
</evidence>
<dbReference type="Gene3D" id="3.40.190.10">
    <property type="entry name" value="Periplasmic binding protein-like II"/>
    <property type="match status" value="1"/>
</dbReference>
<dbReference type="GO" id="GO:0042597">
    <property type="term" value="C:periplasmic space"/>
    <property type="evidence" value="ECO:0007669"/>
    <property type="project" value="UniProtKB-SubCell"/>
</dbReference>
<evidence type="ECO:0000256" key="2">
    <source>
        <dbReference type="ARBA" id="ARBA00008520"/>
    </source>
</evidence>
<dbReference type="Pfam" id="PF13416">
    <property type="entry name" value="SBP_bac_8"/>
    <property type="match status" value="1"/>
</dbReference>
<gene>
    <name evidence="9" type="ORF">BVG79_01547</name>
</gene>
<feature type="signal peptide" evidence="8">
    <location>
        <begin position="1"/>
        <end position="25"/>
    </location>
</feature>
<keyword evidence="5" id="KW-0813">Transport</keyword>
<comment type="subcellular location">
    <subcellularLocation>
        <location evidence="1">Periplasm</location>
    </subcellularLocation>
</comment>
<evidence type="ECO:0000256" key="4">
    <source>
        <dbReference type="ARBA" id="ARBA00017470"/>
    </source>
</evidence>
<evidence type="ECO:0000313" key="9">
    <source>
        <dbReference type="EMBL" id="ARO14893.1"/>
    </source>
</evidence>
<dbReference type="PANTHER" id="PTHR43649:SF31">
    <property type="entry name" value="SN-GLYCEROL-3-PHOSPHATE-BINDING PERIPLASMIC PROTEIN UGPB"/>
    <property type="match status" value="1"/>
</dbReference>
<accession>A0A1W6P0F5</accession>
<evidence type="ECO:0000256" key="5">
    <source>
        <dbReference type="ARBA" id="ARBA00022448"/>
    </source>
</evidence>
<dbReference type="OrthoDB" id="2509690at2"/>
<dbReference type="Proteomes" id="UP000242447">
    <property type="component" value="Chromosome"/>
</dbReference>
<evidence type="ECO:0000256" key="6">
    <source>
        <dbReference type="ARBA" id="ARBA00022729"/>
    </source>
</evidence>
<dbReference type="SUPFAM" id="SSF53850">
    <property type="entry name" value="Periplasmic binding protein-like II"/>
    <property type="match status" value="1"/>
</dbReference>
<keyword evidence="10" id="KW-1185">Reference proteome</keyword>
<comment type="similarity">
    <text evidence="2">Belongs to the bacterial solute-binding protein 1 family.</text>
</comment>